<feature type="region of interest" description="Disordered" evidence="1">
    <location>
        <begin position="76"/>
        <end position="95"/>
    </location>
</feature>
<proteinExistence type="predicted"/>
<gene>
    <name evidence="2" type="primary">Hypp8566</name>
    <name evidence="2" type="ORF">BLAG_LOCUS10434</name>
</gene>
<organism evidence="2 3">
    <name type="scientific">Branchiostoma lanceolatum</name>
    <name type="common">Common lancelet</name>
    <name type="synonym">Amphioxus lanceolatum</name>
    <dbReference type="NCBI Taxonomy" id="7740"/>
    <lineage>
        <taxon>Eukaryota</taxon>
        <taxon>Metazoa</taxon>
        <taxon>Chordata</taxon>
        <taxon>Cephalochordata</taxon>
        <taxon>Leptocardii</taxon>
        <taxon>Amphioxiformes</taxon>
        <taxon>Branchiostomatidae</taxon>
        <taxon>Branchiostoma</taxon>
    </lineage>
</organism>
<keyword evidence="3" id="KW-1185">Reference proteome</keyword>
<sequence length="95" mass="10518">MAQRERFSQPIYPKMFPKLQRTVKRTEVDASGGVMLRCAETGILPTQNILPLNITGKQGTVEFGEDCDLRATLQIPETDPSRNPVKVNATGQCVD</sequence>
<evidence type="ECO:0000313" key="2">
    <source>
        <dbReference type="EMBL" id="CAH1249260.1"/>
    </source>
</evidence>
<accession>A0A8J9Z8V1</accession>
<name>A0A8J9Z8V1_BRALA</name>
<dbReference type="Proteomes" id="UP000838412">
    <property type="component" value="Chromosome 17"/>
</dbReference>
<evidence type="ECO:0000313" key="3">
    <source>
        <dbReference type="Proteomes" id="UP000838412"/>
    </source>
</evidence>
<evidence type="ECO:0000256" key="1">
    <source>
        <dbReference type="SAM" id="MobiDB-lite"/>
    </source>
</evidence>
<reference evidence="2" key="1">
    <citation type="submission" date="2022-01" db="EMBL/GenBank/DDBJ databases">
        <authorList>
            <person name="Braso-Vives M."/>
        </authorList>
    </citation>
    <scope>NUCLEOTIDE SEQUENCE</scope>
</reference>
<protein>
    <submittedName>
        <fullName evidence="2">Hypp8566 protein</fullName>
    </submittedName>
</protein>
<dbReference type="AlphaFoldDB" id="A0A8J9Z8V1"/>
<dbReference type="EMBL" id="OV696702">
    <property type="protein sequence ID" value="CAH1249260.1"/>
    <property type="molecule type" value="Genomic_DNA"/>
</dbReference>